<dbReference type="SUPFAM" id="SSF56436">
    <property type="entry name" value="C-type lectin-like"/>
    <property type="match status" value="1"/>
</dbReference>
<proteinExistence type="predicted"/>
<keyword evidence="3" id="KW-1185">Reference proteome</keyword>
<comment type="caution">
    <text evidence="2">The sequence shown here is derived from an EMBL/GenBank/DDBJ whole genome shotgun (WGS) entry which is preliminary data.</text>
</comment>
<gene>
    <name evidence="2" type="primary">Plc-L5</name>
    <name evidence="2" type="ORF">Hamer_G020111</name>
</gene>
<dbReference type="Proteomes" id="UP000747542">
    <property type="component" value="Unassembled WGS sequence"/>
</dbReference>
<dbReference type="CDD" id="cd00037">
    <property type="entry name" value="CLECT"/>
    <property type="match status" value="1"/>
</dbReference>
<organism evidence="2 3">
    <name type="scientific">Homarus americanus</name>
    <name type="common">American lobster</name>
    <dbReference type="NCBI Taxonomy" id="6706"/>
    <lineage>
        <taxon>Eukaryota</taxon>
        <taxon>Metazoa</taxon>
        <taxon>Ecdysozoa</taxon>
        <taxon>Arthropoda</taxon>
        <taxon>Crustacea</taxon>
        <taxon>Multicrustacea</taxon>
        <taxon>Malacostraca</taxon>
        <taxon>Eumalacostraca</taxon>
        <taxon>Eucarida</taxon>
        <taxon>Decapoda</taxon>
        <taxon>Pleocyemata</taxon>
        <taxon>Astacidea</taxon>
        <taxon>Nephropoidea</taxon>
        <taxon>Nephropidae</taxon>
        <taxon>Homarus</taxon>
    </lineage>
</organism>
<dbReference type="InterPro" id="IPR001304">
    <property type="entry name" value="C-type_lectin-like"/>
</dbReference>
<name>A0A8J5N3R7_HOMAM</name>
<dbReference type="InterPro" id="IPR016187">
    <property type="entry name" value="CTDL_fold"/>
</dbReference>
<dbReference type="InterPro" id="IPR016186">
    <property type="entry name" value="C-type_lectin-like/link_sf"/>
</dbReference>
<evidence type="ECO:0000259" key="1">
    <source>
        <dbReference type="PROSITE" id="PS50041"/>
    </source>
</evidence>
<feature type="domain" description="C-type lectin" evidence="1">
    <location>
        <begin position="333"/>
        <end position="449"/>
    </location>
</feature>
<reference evidence="2" key="1">
    <citation type="journal article" date="2021" name="Sci. Adv.">
        <title>The American lobster genome reveals insights on longevity, neural, and immune adaptations.</title>
        <authorList>
            <person name="Polinski J.M."/>
            <person name="Zimin A.V."/>
            <person name="Clark K.F."/>
            <person name="Kohn A.B."/>
            <person name="Sadowski N."/>
            <person name="Timp W."/>
            <person name="Ptitsyn A."/>
            <person name="Khanna P."/>
            <person name="Romanova D.Y."/>
            <person name="Williams P."/>
            <person name="Greenwood S.J."/>
            <person name="Moroz L.L."/>
            <person name="Walt D.R."/>
            <person name="Bodnar A.G."/>
        </authorList>
    </citation>
    <scope>NUCLEOTIDE SEQUENCE</scope>
    <source>
        <strain evidence="2">GMGI-L3</strain>
    </source>
</reference>
<dbReference type="EMBL" id="JAHLQT010010583">
    <property type="protein sequence ID" value="KAG7172554.1"/>
    <property type="molecule type" value="Genomic_DNA"/>
</dbReference>
<evidence type="ECO:0000313" key="3">
    <source>
        <dbReference type="Proteomes" id="UP000747542"/>
    </source>
</evidence>
<dbReference type="AlphaFoldDB" id="A0A8J5N3R7"/>
<feature type="non-terminal residue" evidence="2">
    <location>
        <position position="1"/>
    </location>
</feature>
<evidence type="ECO:0000313" key="2">
    <source>
        <dbReference type="EMBL" id="KAG7172554.1"/>
    </source>
</evidence>
<dbReference type="Gene3D" id="3.10.100.10">
    <property type="entry name" value="Mannose-Binding Protein A, subunit A"/>
    <property type="match status" value="1"/>
</dbReference>
<accession>A0A8J5N3R7</accession>
<sequence>MTLPGSHQMLGNPLLQYQLLLNSLLLPMTSPPGNSDNTIVEETLETAGIRDLDDYLRMTSFSNQLAIIQLNKLVTQLVDGENKEEENKSQKEEQMKMEFQVKLLNQLEQGFKLLSKEINKNNNLITNITDSGEVEQAIQAVGERLVNASLNVTSLRNELHNLNFSHTCGLQDLVVALQMGALEAVSDDLGGLTLNLTTSGTNNFQGILSPTSCKHARKVKEATTKVVTQMLNQQNDLFADSMTTVRLEVVQMVNETRTAINEDLNNLTYYVQNFSNTATKQSEEALELAQNTAIGVMQLQADLYSIMEKLNSSTAKISPDAPASRCPEYFIEVEEECFYISKPGETLYWDQGRKLCRNIGGDLAVPSNVLTFILAVRNHVGERADRLWVGGREHEVEATPDPLRSDTSYESELQNGAPWYWLTEVEVDHGWLKGQPSGNTGESNCLTVS</sequence>
<dbReference type="PROSITE" id="PS50041">
    <property type="entry name" value="C_TYPE_LECTIN_2"/>
    <property type="match status" value="1"/>
</dbReference>
<protein>
    <submittedName>
        <fullName evidence="2">Putative Perlucin-like 5</fullName>
    </submittedName>
</protein>